<organism evidence="8 9">
    <name type="scientific">Terfezia boudieri ATCC MYA-4762</name>
    <dbReference type="NCBI Taxonomy" id="1051890"/>
    <lineage>
        <taxon>Eukaryota</taxon>
        <taxon>Fungi</taxon>
        <taxon>Dikarya</taxon>
        <taxon>Ascomycota</taxon>
        <taxon>Pezizomycotina</taxon>
        <taxon>Pezizomycetes</taxon>
        <taxon>Pezizales</taxon>
        <taxon>Pezizaceae</taxon>
        <taxon>Terfezia</taxon>
    </lineage>
</organism>
<gene>
    <name evidence="8" type="ORF">L211DRAFT_844653</name>
</gene>
<feature type="compositionally biased region" description="Gly residues" evidence="6">
    <location>
        <begin position="898"/>
        <end position="914"/>
    </location>
</feature>
<name>A0A3N4MQ34_9PEZI</name>
<comment type="similarity">
    <text evidence="5">Belongs to the palH/RIM21 family.</text>
</comment>
<feature type="region of interest" description="Disordered" evidence="6">
    <location>
        <begin position="470"/>
        <end position="608"/>
    </location>
</feature>
<feature type="transmembrane region" description="Helical" evidence="7">
    <location>
        <begin position="290"/>
        <end position="307"/>
    </location>
</feature>
<comment type="subcellular location">
    <subcellularLocation>
        <location evidence="1">Membrane</location>
        <topology evidence="1">Multi-pass membrane protein</topology>
    </subcellularLocation>
</comment>
<evidence type="ECO:0000256" key="4">
    <source>
        <dbReference type="ARBA" id="ARBA00023136"/>
    </source>
</evidence>
<evidence type="ECO:0000313" key="9">
    <source>
        <dbReference type="Proteomes" id="UP000267821"/>
    </source>
</evidence>
<feature type="compositionally biased region" description="Polar residues" evidence="6">
    <location>
        <begin position="99"/>
        <end position="108"/>
    </location>
</feature>
<dbReference type="PANTHER" id="PTHR35779">
    <property type="entry name" value="PH-RESPONSE REGULATOR PROTEIN PALH/RIM21"/>
    <property type="match status" value="1"/>
</dbReference>
<reference evidence="8 9" key="1">
    <citation type="journal article" date="2018" name="Nat. Ecol. Evol.">
        <title>Pezizomycetes genomes reveal the molecular basis of ectomycorrhizal truffle lifestyle.</title>
        <authorList>
            <person name="Murat C."/>
            <person name="Payen T."/>
            <person name="Noel B."/>
            <person name="Kuo A."/>
            <person name="Morin E."/>
            <person name="Chen J."/>
            <person name="Kohler A."/>
            <person name="Krizsan K."/>
            <person name="Balestrini R."/>
            <person name="Da Silva C."/>
            <person name="Montanini B."/>
            <person name="Hainaut M."/>
            <person name="Levati E."/>
            <person name="Barry K.W."/>
            <person name="Belfiori B."/>
            <person name="Cichocki N."/>
            <person name="Clum A."/>
            <person name="Dockter R.B."/>
            <person name="Fauchery L."/>
            <person name="Guy J."/>
            <person name="Iotti M."/>
            <person name="Le Tacon F."/>
            <person name="Lindquist E.A."/>
            <person name="Lipzen A."/>
            <person name="Malagnac F."/>
            <person name="Mello A."/>
            <person name="Molinier V."/>
            <person name="Miyauchi S."/>
            <person name="Poulain J."/>
            <person name="Riccioni C."/>
            <person name="Rubini A."/>
            <person name="Sitrit Y."/>
            <person name="Splivallo R."/>
            <person name="Traeger S."/>
            <person name="Wang M."/>
            <person name="Zifcakova L."/>
            <person name="Wipf D."/>
            <person name="Zambonelli A."/>
            <person name="Paolocci F."/>
            <person name="Nowrousian M."/>
            <person name="Ottonello S."/>
            <person name="Baldrian P."/>
            <person name="Spatafora J.W."/>
            <person name="Henrissat B."/>
            <person name="Nagy L.G."/>
            <person name="Aury J.M."/>
            <person name="Wincker P."/>
            <person name="Grigoriev I.V."/>
            <person name="Bonfante P."/>
            <person name="Martin F.M."/>
        </authorList>
    </citation>
    <scope>NUCLEOTIDE SEQUENCE [LARGE SCALE GENOMIC DNA]</scope>
    <source>
        <strain evidence="8 9">ATCC MYA-4762</strain>
    </source>
</reference>
<feature type="region of interest" description="Disordered" evidence="6">
    <location>
        <begin position="407"/>
        <end position="436"/>
    </location>
</feature>
<dbReference type="Pfam" id="PF08733">
    <property type="entry name" value="PalH"/>
    <property type="match status" value="1"/>
</dbReference>
<keyword evidence="4 7" id="KW-0472">Membrane</keyword>
<feature type="region of interest" description="Disordered" evidence="6">
    <location>
        <begin position="860"/>
        <end position="914"/>
    </location>
</feature>
<dbReference type="InterPro" id="IPR014844">
    <property type="entry name" value="PalH"/>
</dbReference>
<feature type="transmembrane region" description="Helical" evidence="7">
    <location>
        <begin position="134"/>
        <end position="154"/>
    </location>
</feature>
<feature type="transmembrane region" description="Helical" evidence="7">
    <location>
        <begin position="327"/>
        <end position="344"/>
    </location>
</feature>
<feature type="region of interest" description="Disordered" evidence="6">
    <location>
        <begin position="727"/>
        <end position="806"/>
    </location>
</feature>
<feature type="compositionally biased region" description="Low complexity" evidence="6">
    <location>
        <begin position="110"/>
        <end position="121"/>
    </location>
</feature>
<dbReference type="AlphaFoldDB" id="A0A3N4MQ34"/>
<dbReference type="EMBL" id="ML121527">
    <property type="protein sequence ID" value="RPB29715.1"/>
    <property type="molecule type" value="Genomic_DNA"/>
</dbReference>
<evidence type="ECO:0000256" key="6">
    <source>
        <dbReference type="SAM" id="MobiDB-lite"/>
    </source>
</evidence>
<dbReference type="GO" id="GO:0071467">
    <property type="term" value="P:cellular response to pH"/>
    <property type="evidence" value="ECO:0007669"/>
    <property type="project" value="TreeGrafter"/>
</dbReference>
<feature type="compositionally biased region" description="Polar residues" evidence="6">
    <location>
        <begin position="769"/>
        <end position="790"/>
    </location>
</feature>
<evidence type="ECO:0000313" key="8">
    <source>
        <dbReference type="EMBL" id="RPB29715.1"/>
    </source>
</evidence>
<feature type="compositionally biased region" description="Low complexity" evidence="6">
    <location>
        <begin position="757"/>
        <end position="768"/>
    </location>
</feature>
<feature type="region of interest" description="Disordered" evidence="6">
    <location>
        <begin position="95"/>
        <end position="121"/>
    </location>
</feature>
<evidence type="ECO:0000256" key="1">
    <source>
        <dbReference type="ARBA" id="ARBA00004141"/>
    </source>
</evidence>
<evidence type="ECO:0000256" key="3">
    <source>
        <dbReference type="ARBA" id="ARBA00022989"/>
    </source>
</evidence>
<feature type="compositionally biased region" description="Basic and acidic residues" evidence="6">
    <location>
        <begin position="746"/>
        <end position="756"/>
    </location>
</feature>
<evidence type="ECO:0000256" key="2">
    <source>
        <dbReference type="ARBA" id="ARBA00022692"/>
    </source>
</evidence>
<proteinExistence type="inferred from homology"/>
<feature type="transmembrane region" description="Helical" evidence="7">
    <location>
        <begin position="248"/>
        <end position="270"/>
    </location>
</feature>
<dbReference type="OrthoDB" id="5393256at2759"/>
<dbReference type="Proteomes" id="UP000267821">
    <property type="component" value="Unassembled WGS sequence"/>
</dbReference>
<dbReference type="GO" id="GO:0005886">
    <property type="term" value="C:plasma membrane"/>
    <property type="evidence" value="ECO:0007669"/>
    <property type="project" value="TreeGrafter"/>
</dbReference>
<keyword evidence="9" id="KW-1185">Reference proteome</keyword>
<dbReference type="PANTHER" id="PTHR35779:SF1">
    <property type="entry name" value="PH-RESPONSE REGULATOR PROTEIN PALH_RIM21"/>
    <property type="match status" value="1"/>
</dbReference>
<feature type="compositionally biased region" description="Polar residues" evidence="6">
    <location>
        <begin position="727"/>
        <end position="742"/>
    </location>
</feature>
<feature type="compositionally biased region" description="Basic and acidic residues" evidence="6">
    <location>
        <begin position="416"/>
        <end position="425"/>
    </location>
</feature>
<protein>
    <submittedName>
        <fullName evidence="8">PalH-domain-containing protein</fullName>
    </submittedName>
</protein>
<sequence length="914" mass="99359">MTLSQRTGTSTIGGVYTPAPLVERMRYHNWRAPPTTLHESQQKNSDSAEDLDAINRDPCLPITITTELTITLPYPSTILVPHTVTYTPSCSVTLPIPTGESTNKTPTDNAPDSSSSDLPASSLRDPFHASTIPMAYSIAMTVTLSYVLLFLLFLSTPRPWLQKIATLTVVLCLTFALAETTRILALEYSLMGETWTADTESGTAKQIRERVVAGIEMRVGRIISDTFLWLAQVQTLIRLFPRHREKIIIKWAGFALIVLDTIFSILVHFLSPITIMSPESFLDAIPALSYLFQIALSLLYAACVVYYSLSSRIRRFSYYHPKAPSNILIAIISLVSVLIPMVFFCLDIGQTDLAAWGDYVRWVGAAAASVVVWEWVDRIERLEREERREGVLGREIFDGDDGLVEDMGISQEDDNCDHRGHEKRPSGGGGGLAGEPAQVITVSGSVSDHTDSSGAVVNRYSRHSVTSYSYETPGTAISDPSGPPSVYKSVVRGSPTSTHQQLRATSRSPSAPTEDGSDSGGRRANAGFIDLRRTTMLGVSERSPVSNRTTLSTDDGGDIHSRGVPRALDSGEREVSTVAPSHQGIPDPEKQQCRGSSSKDSGMKDGTWLANPFKRRQQSLEYGPSDGSFNTSKWSSFKPNLPFPLPFLGSLSWDGLVRDSASDKRRKECVGKRQLPVVVIPAPPRGRGISLRELEEARRSGVGDENVRGVGVWTGNSMRNAGLFPNSQGWSEPQPQRFNSSPGYGDQEKSLQERLQQHQLQWSTQQYQEFANRQQQQLSRTMSTAFSTPMQSPPLPPLPPSPAVTATTSSWNISQFPYAREQYTRESTASPGLSSLSSTPVIYSSPSAPLAVMSGALLVPPPSDGASVGSTPSPAPQPQVVMESQGEGEVKECDGIDGDAGGIGLGGGRSGEFT</sequence>
<accession>A0A3N4MQ34</accession>
<keyword evidence="3 7" id="KW-1133">Transmembrane helix</keyword>
<keyword evidence="2 7" id="KW-0812">Transmembrane</keyword>
<evidence type="ECO:0000256" key="7">
    <source>
        <dbReference type="SAM" id="Phobius"/>
    </source>
</evidence>
<feature type="compositionally biased region" description="Polar residues" evidence="6">
    <location>
        <begin position="494"/>
        <end position="511"/>
    </location>
</feature>
<feature type="compositionally biased region" description="Polar residues" evidence="6">
    <location>
        <begin position="543"/>
        <end position="553"/>
    </location>
</feature>
<dbReference type="InParanoid" id="A0A3N4MQ34"/>
<dbReference type="STRING" id="1051890.A0A3N4MQ34"/>
<feature type="compositionally biased region" description="Low complexity" evidence="6">
    <location>
        <begin position="595"/>
        <end position="606"/>
    </location>
</feature>
<feature type="transmembrane region" description="Helical" evidence="7">
    <location>
        <begin position="160"/>
        <end position="178"/>
    </location>
</feature>
<feature type="compositionally biased region" description="Pro residues" evidence="6">
    <location>
        <begin position="791"/>
        <end position="802"/>
    </location>
</feature>
<evidence type="ECO:0000256" key="5">
    <source>
        <dbReference type="ARBA" id="ARBA00038109"/>
    </source>
</evidence>